<dbReference type="InterPro" id="IPR039871">
    <property type="entry name" value="FAM8A1"/>
</dbReference>
<accession>A0ABD2ITK7</accession>
<evidence type="ECO:0000256" key="1">
    <source>
        <dbReference type="ARBA" id="ARBA00004141"/>
    </source>
</evidence>
<evidence type="ECO:0000256" key="8">
    <source>
        <dbReference type="SAM" id="Phobius"/>
    </source>
</evidence>
<feature type="region of interest" description="Disordered" evidence="7">
    <location>
        <begin position="281"/>
        <end position="323"/>
    </location>
</feature>
<comment type="subcellular location">
    <subcellularLocation>
        <location evidence="1">Membrane</location>
        <topology evidence="1">Multi-pass membrane protein</topology>
    </subcellularLocation>
</comment>
<dbReference type="InterPro" id="IPR020422">
    <property type="entry name" value="TYR_PHOSPHATASE_DUAL_dom"/>
</dbReference>
<dbReference type="AlphaFoldDB" id="A0ABD2ITK7"/>
<dbReference type="SUPFAM" id="SSF52799">
    <property type="entry name" value="(Phosphotyrosine protein) phosphatases II"/>
    <property type="match status" value="1"/>
</dbReference>
<evidence type="ECO:0000313" key="11">
    <source>
        <dbReference type="EMBL" id="KAL3080831.1"/>
    </source>
</evidence>
<dbReference type="InterPro" id="IPR029021">
    <property type="entry name" value="Prot-tyrosine_phosphatase-like"/>
</dbReference>
<feature type="domain" description="Tyrosine specific protein phosphatases" evidence="10">
    <location>
        <begin position="442"/>
        <end position="511"/>
    </location>
</feature>
<evidence type="ECO:0000256" key="3">
    <source>
        <dbReference type="ARBA" id="ARBA00022801"/>
    </source>
</evidence>
<proteinExistence type="predicted"/>
<evidence type="ECO:0000259" key="10">
    <source>
        <dbReference type="PROSITE" id="PS50056"/>
    </source>
</evidence>
<dbReference type="PANTHER" id="PTHR13659">
    <property type="entry name" value="AUTOSOMAL HIGHLY CONSERVED PROTEIN"/>
    <property type="match status" value="1"/>
</dbReference>
<feature type="compositionally biased region" description="Basic and acidic residues" evidence="7">
    <location>
        <begin position="291"/>
        <end position="319"/>
    </location>
</feature>
<evidence type="ECO:0000256" key="6">
    <source>
        <dbReference type="ARBA" id="ARBA00023136"/>
    </source>
</evidence>
<dbReference type="Gene3D" id="3.90.190.10">
    <property type="entry name" value="Protein tyrosine phosphatase superfamily"/>
    <property type="match status" value="1"/>
</dbReference>
<name>A0ABD2ITK7_HETSC</name>
<dbReference type="InterPro" id="IPR000387">
    <property type="entry name" value="Tyr_Pase_dom"/>
</dbReference>
<dbReference type="GO" id="GO:0016020">
    <property type="term" value="C:membrane"/>
    <property type="evidence" value="ECO:0007669"/>
    <property type="project" value="UniProtKB-SubCell"/>
</dbReference>
<dbReference type="GO" id="GO:0004721">
    <property type="term" value="F:phosphoprotein phosphatase activity"/>
    <property type="evidence" value="ECO:0007669"/>
    <property type="project" value="UniProtKB-KW"/>
</dbReference>
<keyword evidence="12" id="KW-1185">Reference proteome</keyword>
<evidence type="ECO:0000313" key="12">
    <source>
        <dbReference type="Proteomes" id="UP001620645"/>
    </source>
</evidence>
<dbReference type="InterPro" id="IPR016130">
    <property type="entry name" value="Tyr_Pase_AS"/>
</dbReference>
<dbReference type="PROSITE" id="PS50056">
    <property type="entry name" value="TYR_PHOSPHATASE_2"/>
    <property type="match status" value="1"/>
</dbReference>
<evidence type="ECO:0000256" key="4">
    <source>
        <dbReference type="ARBA" id="ARBA00022912"/>
    </source>
</evidence>
<protein>
    <recommendedName>
        <fullName evidence="13">Protein FAM8A1</fullName>
    </recommendedName>
</protein>
<dbReference type="SMART" id="SM00195">
    <property type="entry name" value="DSPc"/>
    <property type="match status" value="1"/>
</dbReference>
<evidence type="ECO:0000256" key="7">
    <source>
        <dbReference type="SAM" id="MobiDB-lite"/>
    </source>
</evidence>
<organism evidence="11 12">
    <name type="scientific">Heterodera schachtii</name>
    <name type="common">Sugarbeet cyst nematode worm</name>
    <name type="synonym">Tylenchus schachtii</name>
    <dbReference type="NCBI Taxonomy" id="97005"/>
    <lineage>
        <taxon>Eukaryota</taxon>
        <taxon>Metazoa</taxon>
        <taxon>Ecdysozoa</taxon>
        <taxon>Nematoda</taxon>
        <taxon>Chromadorea</taxon>
        <taxon>Rhabditida</taxon>
        <taxon>Tylenchina</taxon>
        <taxon>Tylenchomorpha</taxon>
        <taxon>Tylenchoidea</taxon>
        <taxon>Heteroderidae</taxon>
        <taxon>Heteroderinae</taxon>
        <taxon>Heterodera</taxon>
    </lineage>
</organism>
<dbReference type="EMBL" id="JBICCN010000286">
    <property type="protein sequence ID" value="KAL3080831.1"/>
    <property type="molecule type" value="Genomic_DNA"/>
</dbReference>
<keyword evidence="5 8" id="KW-1133">Transmembrane helix</keyword>
<keyword evidence="2 8" id="KW-0812">Transmembrane</keyword>
<reference evidence="11 12" key="1">
    <citation type="submission" date="2024-10" db="EMBL/GenBank/DDBJ databases">
        <authorList>
            <person name="Kim D."/>
        </authorList>
    </citation>
    <scope>NUCLEOTIDE SEQUENCE [LARGE SCALE GENOMIC DNA]</scope>
    <source>
        <strain evidence="11">Taebaek</strain>
    </source>
</reference>
<dbReference type="Pfam" id="PF00782">
    <property type="entry name" value="DSPc"/>
    <property type="match status" value="1"/>
</dbReference>
<keyword evidence="4" id="KW-0904">Protein phosphatase</keyword>
<gene>
    <name evidence="11" type="ORF">niasHS_014936</name>
</gene>
<keyword evidence="3" id="KW-0378">Hydrolase</keyword>
<dbReference type="PANTHER" id="PTHR13659:SF5">
    <property type="entry name" value="PROTEIN FAM8A1"/>
    <property type="match status" value="1"/>
</dbReference>
<evidence type="ECO:0000259" key="9">
    <source>
        <dbReference type="PROSITE" id="PS50054"/>
    </source>
</evidence>
<evidence type="ECO:0000256" key="2">
    <source>
        <dbReference type="ARBA" id="ARBA00022692"/>
    </source>
</evidence>
<dbReference type="Proteomes" id="UP001620645">
    <property type="component" value="Unassembled WGS sequence"/>
</dbReference>
<comment type="caution">
    <text evidence="11">The sequence shown here is derived from an EMBL/GenBank/DDBJ whole genome shotgun (WGS) entry which is preliminary data.</text>
</comment>
<feature type="domain" description="Tyrosine-protein phosphatase" evidence="9">
    <location>
        <begin position="370"/>
        <end position="522"/>
    </location>
</feature>
<evidence type="ECO:0008006" key="13">
    <source>
        <dbReference type="Google" id="ProtNLM"/>
    </source>
</evidence>
<dbReference type="InterPro" id="IPR000340">
    <property type="entry name" value="Dual-sp_phosphatase_cat-dom"/>
</dbReference>
<dbReference type="PROSITE" id="PS50054">
    <property type="entry name" value="TYR_PHOSPHATASE_DUAL"/>
    <property type="match status" value="1"/>
</dbReference>
<dbReference type="Pfam" id="PF06271">
    <property type="entry name" value="RDD"/>
    <property type="match status" value="1"/>
</dbReference>
<feature type="transmembrane region" description="Helical" evidence="8">
    <location>
        <begin position="104"/>
        <end position="126"/>
    </location>
</feature>
<dbReference type="PROSITE" id="PS00383">
    <property type="entry name" value="TYR_PHOSPHATASE_1"/>
    <property type="match status" value="1"/>
</dbReference>
<keyword evidence="6 8" id="KW-0472">Membrane</keyword>
<evidence type="ECO:0000256" key="5">
    <source>
        <dbReference type="ARBA" id="ARBA00022989"/>
    </source>
</evidence>
<sequence>MEKRNYGSAQAYTDEVQKWAQSVRCWMAYQQCAAASWAFYAQQQYSSAIMATQQHNAQTGQFQQQRNGVTIRLNLNRLFRSAANGDPQTIIVQQHTIPSFMRRIVAEAIDSCILFLFKLILVYLLVEFELIELDQFERILSSESDVQTLIDITQELFYIELVCKLFSALIEAIFITFGLSGFPIGCTPGKYLLGLRVISCLDVQPIVGSSDRVMVTCMPSVGFRSSLIRAVIKNMLTTFLFPLSTAFYLFNHNRAIYDLAAKTMKRRKRVTVAEKLVERKNRANNQLGGPRQEKSAKNGDKRGEMSGKEMGTKGRRDGRIGQSNSAECHHLERRFDSRIPDRWLLYQVAINQPIAKTPFLAFKTPLAALFFDKKFGDRQQHRFEVDTVIEHVNSLEKSLGLVIDLTNTDRYYDCGLWSKHEVKYVKIRCPGHEVNESEGFYQQFRKEVKQFVDKHENSGKLVGVHCTHGLNRTGYLICRFLIEELGWSAIDAIECFRIARGYPMERPKYIESLKEVEKNLSLVQVDEDCAIK</sequence>
<dbReference type="InterPro" id="IPR010432">
    <property type="entry name" value="RDD"/>
</dbReference>